<dbReference type="Gene3D" id="3.30.50.10">
    <property type="entry name" value="Erythroid Transcription Factor GATA-1, subunit A"/>
    <property type="match status" value="1"/>
</dbReference>
<name>A0ABN7BIB6_9HEMI</name>
<comment type="subcellular location">
    <subcellularLocation>
        <location evidence="1">Nucleus</location>
    </subcellularLocation>
</comment>
<evidence type="ECO:0000256" key="7">
    <source>
        <dbReference type="ARBA" id="ARBA00023163"/>
    </source>
</evidence>
<evidence type="ECO:0000256" key="8">
    <source>
        <dbReference type="ARBA" id="ARBA00023170"/>
    </source>
</evidence>
<evidence type="ECO:0000256" key="1">
    <source>
        <dbReference type="ARBA" id="ARBA00004123"/>
    </source>
</evidence>
<dbReference type="InterPro" id="IPR013088">
    <property type="entry name" value="Znf_NHR/GATA"/>
</dbReference>
<proteinExistence type="predicted"/>
<dbReference type="Pfam" id="PF00105">
    <property type="entry name" value="zf-C4"/>
    <property type="match status" value="1"/>
</dbReference>
<feature type="domain" description="Nuclear receptor" evidence="11">
    <location>
        <begin position="8"/>
        <end position="84"/>
    </location>
</feature>
<organism evidence="12 13">
    <name type="scientific">Nesidiocoris tenuis</name>
    <dbReference type="NCBI Taxonomy" id="355587"/>
    <lineage>
        <taxon>Eukaryota</taxon>
        <taxon>Metazoa</taxon>
        <taxon>Ecdysozoa</taxon>
        <taxon>Arthropoda</taxon>
        <taxon>Hexapoda</taxon>
        <taxon>Insecta</taxon>
        <taxon>Pterygota</taxon>
        <taxon>Neoptera</taxon>
        <taxon>Paraneoptera</taxon>
        <taxon>Hemiptera</taxon>
        <taxon>Heteroptera</taxon>
        <taxon>Panheteroptera</taxon>
        <taxon>Cimicomorpha</taxon>
        <taxon>Miridae</taxon>
        <taxon>Dicyphina</taxon>
        <taxon>Nesidiocoris</taxon>
    </lineage>
</organism>
<sequence length="271" mass="29583">MDIDVMNNGLCKVCGEQAAGFHFGAFTCEGCKSFFGRTYNNMSSISECKNNSECVIDKKNRTSCKACRLKKCLMVGMSKSGSRYGRRSNWFKIHCMIQEQGAASAQMTSQMKWDEDNNNVKKEPPLWALPPHIPGMSLFGYVPPLTPFFLPRGLPLPPHPPPPPTPPQLPAPPPVPVPPVSLPNVPTVAVDPAEILRRLGPEQESPMDLRLNKGSPRRTSPAIVAARSPPPVSVRHSRHSPAAVISAHAQTDKKVPLDLSCVKHEPSVTIS</sequence>
<dbReference type="PROSITE" id="PS00031">
    <property type="entry name" value="NUCLEAR_REC_DBD_1"/>
    <property type="match status" value="1"/>
</dbReference>
<keyword evidence="3" id="KW-0863">Zinc-finger</keyword>
<accession>A0ABN7BIB6</accession>
<evidence type="ECO:0000256" key="4">
    <source>
        <dbReference type="ARBA" id="ARBA00022833"/>
    </source>
</evidence>
<keyword evidence="7" id="KW-0804">Transcription</keyword>
<protein>
    <submittedName>
        <fullName evidence="12">Branched duct epithelial cell fate determination, open tracheal system</fullName>
    </submittedName>
</protein>
<keyword evidence="4" id="KW-0862">Zinc</keyword>
<dbReference type="InterPro" id="IPR050200">
    <property type="entry name" value="Nuclear_hormone_rcpt_NR3"/>
</dbReference>
<keyword evidence="13" id="KW-1185">Reference proteome</keyword>
<evidence type="ECO:0000256" key="3">
    <source>
        <dbReference type="ARBA" id="ARBA00022771"/>
    </source>
</evidence>
<dbReference type="SMART" id="SM00399">
    <property type="entry name" value="ZnF_C4"/>
    <property type="match status" value="1"/>
</dbReference>
<dbReference type="Proteomes" id="UP001307889">
    <property type="component" value="Chromosome 15"/>
</dbReference>
<feature type="region of interest" description="Disordered" evidence="10">
    <location>
        <begin position="202"/>
        <end position="236"/>
    </location>
</feature>
<keyword evidence="8" id="KW-0675">Receptor</keyword>
<dbReference type="PROSITE" id="PS51030">
    <property type="entry name" value="NUCLEAR_REC_DBD_2"/>
    <property type="match status" value="1"/>
</dbReference>
<dbReference type="EMBL" id="AP028923">
    <property type="protein sequence ID" value="BET02983.1"/>
    <property type="molecule type" value="Genomic_DNA"/>
</dbReference>
<evidence type="ECO:0000313" key="12">
    <source>
        <dbReference type="EMBL" id="BET02983.1"/>
    </source>
</evidence>
<gene>
    <name evidence="12" type="ORF">NTJ_15801</name>
</gene>
<keyword evidence="5" id="KW-0805">Transcription regulation</keyword>
<evidence type="ECO:0000256" key="9">
    <source>
        <dbReference type="ARBA" id="ARBA00023242"/>
    </source>
</evidence>
<evidence type="ECO:0000256" key="2">
    <source>
        <dbReference type="ARBA" id="ARBA00022723"/>
    </source>
</evidence>
<reference evidence="12 13" key="1">
    <citation type="submission" date="2023-09" db="EMBL/GenBank/DDBJ databases">
        <title>Nesidiocoris tenuis whole genome shotgun sequence.</title>
        <authorList>
            <person name="Shibata T."/>
            <person name="Shimoda M."/>
            <person name="Kobayashi T."/>
            <person name="Uehara T."/>
        </authorList>
    </citation>
    <scope>NUCLEOTIDE SEQUENCE [LARGE SCALE GENOMIC DNA]</scope>
    <source>
        <strain evidence="12 13">Japan</strain>
    </source>
</reference>
<dbReference type="PRINTS" id="PR00047">
    <property type="entry name" value="STROIDFINGER"/>
</dbReference>
<evidence type="ECO:0000256" key="10">
    <source>
        <dbReference type="SAM" id="MobiDB-lite"/>
    </source>
</evidence>
<dbReference type="InterPro" id="IPR001628">
    <property type="entry name" value="Znf_hrmn_rcpt"/>
</dbReference>
<dbReference type="SUPFAM" id="SSF57716">
    <property type="entry name" value="Glucocorticoid receptor-like (DNA-binding domain)"/>
    <property type="match status" value="1"/>
</dbReference>
<keyword evidence="2" id="KW-0479">Metal-binding</keyword>
<evidence type="ECO:0000256" key="6">
    <source>
        <dbReference type="ARBA" id="ARBA00023125"/>
    </source>
</evidence>
<evidence type="ECO:0000256" key="5">
    <source>
        <dbReference type="ARBA" id="ARBA00023015"/>
    </source>
</evidence>
<evidence type="ECO:0000259" key="11">
    <source>
        <dbReference type="PROSITE" id="PS51030"/>
    </source>
</evidence>
<keyword evidence="9" id="KW-0539">Nucleus</keyword>
<keyword evidence="6" id="KW-0238">DNA-binding</keyword>
<dbReference type="PANTHER" id="PTHR48092">
    <property type="entry name" value="KNIRPS-RELATED PROTEIN-RELATED"/>
    <property type="match status" value="1"/>
</dbReference>
<evidence type="ECO:0000313" key="13">
    <source>
        <dbReference type="Proteomes" id="UP001307889"/>
    </source>
</evidence>